<dbReference type="SMART" id="SM00547">
    <property type="entry name" value="ZnF_RBZ"/>
    <property type="match status" value="2"/>
</dbReference>
<dbReference type="EMBL" id="KZ819664">
    <property type="protein sequence ID" value="PWN28826.1"/>
    <property type="molecule type" value="Genomic_DNA"/>
</dbReference>
<dbReference type="GO" id="GO:0043328">
    <property type="term" value="P:protein transport to vacuole involved in ubiquitin-dependent protein catabolic process via the multivesicular body sorting pathway"/>
    <property type="evidence" value="ECO:0007669"/>
    <property type="project" value="UniProtKB-UniRule"/>
</dbReference>
<sequence length="728" mass="76598">MTSSPAPSTSSSTSPLIPISLTASSLGLHLLPTEEVLSLCPSVGLYAGSSKLPQQQDGTAYLTSHRIIYIDSRDARTRSGYLPLAHVKMTEYYAGFLKSSPKVILGLKSDDGEDAAESSRAQLARMQDELANATASATLSSRPGAPSSSTTSPASQERWICPVCSFSNNTGPTDGVDACQLCGVKRDPRAVIVAAPPPASRPRPLSSSNAAAPPATKDTARVEIACPTCTFLNHPSMPRCEICDSALGNESIGTPNAGGVQTGVSSLTPSPGTTPRTRPSTPAPPLPAETTVKLSFRKGGDRAFNEALGQAMRRAAWKASSSTTSTNHKSSGRPSPAPSPRPPPSRIDIDGRSTPSSSASTGPVVGIDGLLTAYNSRSAAQRSDMSDALRDLEAFMAKAKQMVDLAENLNARLTKKEAEEKAARARRRSDGVDEDVEGEEEAEDDADTAAAATLIRSSLVQLGLPTRAVTKEMARDEAEYHEGLARELASVLLIGSSGASPGLMAKGKVLAKGASWPTINATAAGDGEESDTFDDLPSDLLSAPASSSSSTPPPRGILGLDEVWVLWNRLRGFGALLPPSLLLAVLPILPRITKPSIDVRVFPGTAGGEGLKVLHTPRFGSQRFARRTVRRLLAREGEERREKGGDRKVPLEGLTTLRLAQLEGLSLRLTYDLLAAVEADTRAIVRDDGGGATGGGDGTQWFRNIFEELARRDGLLDGDRSDNGGVEV</sequence>
<gene>
    <name evidence="8" type="ORF">BDZ90DRAFT_230834</name>
</gene>
<dbReference type="OrthoDB" id="271448at2759"/>
<organism evidence="8 9">
    <name type="scientific">Jaminaea rosea</name>
    <dbReference type="NCBI Taxonomy" id="1569628"/>
    <lineage>
        <taxon>Eukaryota</taxon>
        <taxon>Fungi</taxon>
        <taxon>Dikarya</taxon>
        <taxon>Basidiomycota</taxon>
        <taxon>Ustilaginomycotina</taxon>
        <taxon>Exobasidiomycetes</taxon>
        <taxon>Microstromatales</taxon>
        <taxon>Microstromatales incertae sedis</taxon>
        <taxon>Jaminaea</taxon>
    </lineage>
</organism>
<evidence type="ECO:0000256" key="3">
    <source>
        <dbReference type="ARBA" id="ARBA00022771"/>
    </source>
</evidence>
<dbReference type="InterPro" id="IPR036388">
    <property type="entry name" value="WH-like_DNA-bd_sf"/>
</dbReference>
<dbReference type="InterPro" id="IPR036443">
    <property type="entry name" value="Znf_RanBP2_sf"/>
</dbReference>
<dbReference type="InterPro" id="IPR021648">
    <property type="entry name" value="GLUE_dom"/>
</dbReference>
<keyword evidence="5" id="KW-0963">Cytoplasm</keyword>
<dbReference type="InterPro" id="IPR037855">
    <property type="entry name" value="Vps36"/>
</dbReference>
<dbReference type="Gene3D" id="2.30.30.380">
    <property type="entry name" value="Zn-finger domain of Sec23/24"/>
    <property type="match status" value="1"/>
</dbReference>
<proteinExistence type="inferred from homology"/>
<evidence type="ECO:0000256" key="6">
    <source>
        <dbReference type="SAM" id="MobiDB-lite"/>
    </source>
</evidence>
<feature type="domain" description="GLUE N-terminal" evidence="7">
    <location>
        <begin position="19"/>
        <end position="324"/>
    </location>
</feature>
<keyword evidence="3" id="KW-0863">Zinc-finger</keyword>
<keyword evidence="5" id="KW-0813">Transport</keyword>
<dbReference type="InterPro" id="IPR040608">
    <property type="entry name" value="Snf8/Vps36"/>
</dbReference>
<dbReference type="GO" id="GO:0031902">
    <property type="term" value="C:late endosome membrane"/>
    <property type="evidence" value="ECO:0007669"/>
    <property type="project" value="UniProtKB-UniRule"/>
</dbReference>
<reference evidence="8 9" key="1">
    <citation type="journal article" date="2018" name="Mol. Biol. Evol.">
        <title>Broad Genomic Sampling Reveals a Smut Pathogenic Ancestry of the Fungal Clade Ustilaginomycotina.</title>
        <authorList>
            <person name="Kijpornyongpan T."/>
            <person name="Mondo S.J."/>
            <person name="Barry K."/>
            <person name="Sandor L."/>
            <person name="Lee J."/>
            <person name="Lipzen A."/>
            <person name="Pangilinan J."/>
            <person name="LaButti K."/>
            <person name="Hainaut M."/>
            <person name="Henrissat B."/>
            <person name="Grigoriev I.V."/>
            <person name="Spatafora J.W."/>
            <person name="Aime M.C."/>
        </authorList>
    </citation>
    <scope>NUCLEOTIDE SEQUENCE [LARGE SCALE GENOMIC DNA]</scope>
    <source>
        <strain evidence="8 9">MCA 5214</strain>
    </source>
</reference>
<comment type="function">
    <text evidence="5">Component of the ESCRT-II complex (endosomal sorting complex required for transport II), which is required for multivesicular body (MVB) formation and sorting of endosomal cargo proteins into MVBs.</text>
</comment>
<keyword evidence="2" id="KW-0479">Metal-binding</keyword>
<dbReference type="SUPFAM" id="SSF90209">
    <property type="entry name" value="Ran binding protein zinc finger-like"/>
    <property type="match status" value="2"/>
</dbReference>
<dbReference type="InterPro" id="IPR001876">
    <property type="entry name" value="Znf_RanBP2"/>
</dbReference>
<dbReference type="SUPFAM" id="SSF50729">
    <property type="entry name" value="PH domain-like"/>
    <property type="match status" value="1"/>
</dbReference>
<name>A0A316UU37_9BASI</name>
<dbReference type="Gene3D" id="6.10.140.260">
    <property type="match status" value="1"/>
</dbReference>
<feature type="region of interest" description="Disordered" evidence="6">
    <location>
        <begin position="416"/>
        <end position="447"/>
    </location>
</feature>
<dbReference type="GO" id="GO:0032266">
    <property type="term" value="F:phosphatidylinositol-3-phosphate binding"/>
    <property type="evidence" value="ECO:0007669"/>
    <property type="project" value="UniProtKB-UniRule"/>
</dbReference>
<keyword evidence="4" id="KW-0862">Zinc</keyword>
<feature type="region of interest" description="Disordered" evidence="6">
    <location>
        <begin position="254"/>
        <end position="298"/>
    </location>
</feature>
<keyword evidence="5" id="KW-0967">Endosome</keyword>
<dbReference type="STRING" id="1569628.A0A316UU37"/>
<accession>A0A316UU37</accession>
<feature type="compositionally biased region" description="Acidic residues" evidence="6">
    <location>
        <begin position="526"/>
        <end position="537"/>
    </location>
</feature>
<keyword evidence="9" id="KW-1185">Reference proteome</keyword>
<feature type="compositionally biased region" description="Low complexity" evidence="6">
    <location>
        <begin position="202"/>
        <end position="215"/>
    </location>
</feature>
<dbReference type="InterPro" id="IPR011993">
    <property type="entry name" value="PH-like_dom_sf"/>
</dbReference>
<dbReference type="RefSeq" id="XP_025363438.1">
    <property type="nucleotide sequence ID" value="XM_025505622.1"/>
</dbReference>
<evidence type="ECO:0000256" key="5">
    <source>
        <dbReference type="RuleBase" id="RU367095"/>
    </source>
</evidence>
<dbReference type="GO" id="GO:0008270">
    <property type="term" value="F:zinc ion binding"/>
    <property type="evidence" value="ECO:0007669"/>
    <property type="project" value="UniProtKB-KW"/>
</dbReference>
<comment type="subunit">
    <text evidence="5">Component of the endosomal sorting complex required for transport II (ESCRT-II).</text>
</comment>
<dbReference type="PANTHER" id="PTHR13128">
    <property type="entry name" value="VACUOLAR PROTEIN-SORTING-ASSOCIATED PROTEIN 36"/>
    <property type="match status" value="1"/>
</dbReference>
<feature type="compositionally biased region" description="Acidic residues" evidence="6">
    <location>
        <begin position="432"/>
        <end position="447"/>
    </location>
</feature>
<feature type="region of interest" description="Disordered" evidence="6">
    <location>
        <begin position="195"/>
        <end position="216"/>
    </location>
</feature>
<evidence type="ECO:0000256" key="2">
    <source>
        <dbReference type="ARBA" id="ARBA00022723"/>
    </source>
</evidence>
<evidence type="ECO:0000256" key="4">
    <source>
        <dbReference type="ARBA" id="ARBA00022833"/>
    </source>
</evidence>
<feature type="compositionally biased region" description="Basic and acidic residues" evidence="6">
    <location>
        <begin position="416"/>
        <end position="431"/>
    </location>
</feature>
<dbReference type="PROSITE" id="PS51495">
    <property type="entry name" value="GLUE"/>
    <property type="match status" value="1"/>
</dbReference>
<feature type="compositionally biased region" description="Low complexity" evidence="6">
    <location>
        <begin position="320"/>
        <end position="334"/>
    </location>
</feature>
<feature type="region of interest" description="Disordered" evidence="6">
    <location>
        <begin position="521"/>
        <end position="554"/>
    </location>
</feature>
<feature type="compositionally biased region" description="Low complexity" evidence="6">
    <location>
        <begin position="262"/>
        <end position="280"/>
    </location>
</feature>
<dbReference type="AlphaFoldDB" id="A0A316UU37"/>
<comment type="similarity">
    <text evidence="1 5">Belongs to the VPS36 family.</text>
</comment>
<dbReference type="Proteomes" id="UP000245884">
    <property type="component" value="Unassembled WGS sequence"/>
</dbReference>
<dbReference type="Pfam" id="PF11605">
    <property type="entry name" value="Vps36_ESCRT-II"/>
    <property type="match status" value="1"/>
</dbReference>
<comment type="subcellular location">
    <subcellularLocation>
        <location evidence="5">Cytoplasm</location>
    </subcellularLocation>
    <subcellularLocation>
        <location evidence="5">Endosome</location>
    </subcellularLocation>
</comment>
<keyword evidence="5" id="KW-0653">Protein transport</keyword>
<dbReference type="Gene3D" id="1.10.10.10">
    <property type="entry name" value="Winged helix-like DNA-binding domain superfamily/Winged helix DNA-binding domain"/>
    <property type="match status" value="1"/>
</dbReference>
<dbReference type="Gene3D" id="2.30.29.30">
    <property type="entry name" value="Pleckstrin-homology domain (PH domain)/Phosphotyrosine-binding domain (PTB)"/>
    <property type="match status" value="1"/>
</dbReference>
<dbReference type="GeneID" id="37027445"/>
<protein>
    <recommendedName>
        <fullName evidence="5">Vacuolar protein-sorting-associated protein 36</fullName>
    </recommendedName>
    <alternativeName>
        <fullName evidence="5">ESCRT-II complex subunit VPS36</fullName>
    </alternativeName>
</protein>
<dbReference type="GO" id="GO:0043130">
    <property type="term" value="F:ubiquitin binding"/>
    <property type="evidence" value="ECO:0007669"/>
    <property type="project" value="UniProtKB-UniRule"/>
</dbReference>
<evidence type="ECO:0000256" key="1">
    <source>
        <dbReference type="ARBA" id="ARBA00009697"/>
    </source>
</evidence>
<feature type="compositionally biased region" description="Pro residues" evidence="6">
    <location>
        <begin position="335"/>
        <end position="345"/>
    </location>
</feature>
<feature type="compositionally biased region" description="Low complexity" evidence="6">
    <location>
        <begin position="538"/>
        <end position="550"/>
    </location>
</feature>
<feature type="region of interest" description="Disordered" evidence="6">
    <location>
        <begin position="314"/>
        <end position="364"/>
    </location>
</feature>
<evidence type="ECO:0000313" key="8">
    <source>
        <dbReference type="EMBL" id="PWN28826.1"/>
    </source>
</evidence>
<evidence type="ECO:0000313" key="9">
    <source>
        <dbReference type="Proteomes" id="UP000245884"/>
    </source>
</evidence>
<feature type="region of interest" description="Disordered" evidence="6">
    <location>
        <begin position="133"/>
        <end position="154"/>
    </location>
</feature>
<dbReference type="GO" id="GO:0000814">
    <property type="term" value="C:ESCRT II complex"/>
    <property type="evidence" value="ECO:0007669"/>
    <property type="project" value="UniProtKB-UniRule"/>
</dbReference>
<dbReference type="Pfam" id="PF04157">
    <property type="entry name" value="EAP30"/>
    <property type="match status" value="1"/>
</dbReference>
<dbReference type="PANTHER" id="PTHR13128:SF12">
    <property type="entry name" value="VACUOLAR PROTEIN-SORTING-ASSOCIATED PROTEIN 36"/>
    <property type="match status" value="1"/>
</dbReference>
<evidence type="ECO:0000259" key="7">
    <source>
        <dbReference type="PROSITE" id="PS51495"/>
    </source>
</evidence>